<proteinExistence type="predicted"/>
<name>A0A0P1AMG3_PLAHL</name>
<dbReference type="OrthoDB" id="103485at2759"/>
<protein>
    <submittedName>
        <fullName evidence="1">Uncharacterized protein</fullName>
    </submittedName>
</protein>
<dbReference type="PANTHER" id="PTHR13510">
    <property type="entry name" value="FYVE-FINGER-CONTAINING RAB5 EFFECTOR PROTEIN RABENOSYN-5-RELATED"/>
    <property type="match status" value="1"/>
</dbReference>
<dbReference type="AlphaFoldDB" id="A0A0P1AMG3"/>
<evidence type="ECO:0000313" key="2">
    <source>
        <dbReference type="Proteomes" id="UP000054928"/>
    </source>
</evidence>
<organism evidence="1 2">
    <name type="scientific">Plasmopara halstedii</name>
    <name type="common">Downy mildew of sunflower</name>
    <dbReference type="NCBI Taxonomy" id="4781"/>
    <lineage>
        <taxon>Eukaryota</taxon>
        <taxon>Sar</taxon>
        <taxon>Stramenopiles</taxon>
        <taxon>Oomycota</taxon>
        <taxon>Peronosporomycetes</taxon>
        <taxon>Peronosporales</taxon>
        <taxon>Peronosporaceae</taxon>
        <taxon>Plasmopara</taxon>
    </lineage>
</organism>
<dbReference type="Proteomes" id="UP000054928">
    <property type="component" value="Unassembled WGS sequence"/>
</dbReference>
<evidence type="ECO:0000313" key="1">
    <source>
        <dbReference type="EMBL" id="CEG42129.1"/>
    </source>
</evidence>
<dbReference type="InterPro" id="IPR052727">
    <property type="entry name" value="Rab4/Rab5_effector"/>
</dbReference>
<keyword evidence="2" id="KW-1185">Reference proteome</keyword>
<sequence length="199" mass="22991">MYGAVTTTDEDMKIQSAYLKDSVRDSKVLYNIVHPSFHDPFRSVALKWRLYEECDYVSLDTTGMTKLCGYERIGYSISHSVALPEIPSFEKTHNIERGNMSVCTLYRQKTPSTVECYVRGFFDLKAKKEVLKNISIQTIATQWSAFTRMSTFALAKKLSWKTSTSNCEHMWYLPSNLSLYHVYPTDLYELQAASLLEMR</sequence>
<dbReference type="GeneID" id="36407485"/>
<dbReference type="EMBL" id="CCYD01000610">
    <property type="protein sequence ID" value="CEG42129.1"/>
    <property type="molecule type" value="Genomic_DNA"/>
</dbReference>
<reference evidence="2" key="1">
    <citation type="submission" date="2014-09" db="EMBL/GenBank/DDBJ databases">
        <authorList>
            <person name="Sharma Rahul"/>
            <person name="Thines Marco"/>
        </authorList>
    </citation>
    <scope>NUCLEOTIDE SEQUENCE [LARGE SCALE GENOMIC DNA]</scope>
</reference>
<dbReference type="RefSeq" id="XP_024578498.1">
    <property type="nucleotide sequence ID" value="XM_024727975.1"/>
</dbReference>
<accession>A0A0P1AMG3</accession>
<dbReference type="PANTHER" id="PTHR13510:SF44">
    <property type="entry name" value="RABENOSYN-5"/>
    <property type="match status" value="1"/>
</dbReference>